<dbReference type="EMBL" id="SRLO01004200">
    <property type="protein sequence ID" value="TNN30712.1"/>
    <property type="molecule type" value="Genomic_DNA"/>
</dbReference>
<protein>
    <submittedName>
        <fullName evidence="2">Uncharacterized protein</fullName>
    </submittedName>
</protein>
<evidence type="ECO:0000256" key="1">
    <source>
        <dbReference type="SAM" id="MobiDB-lite"/>
    </source>
</evidence>
<evidence type="ECO:0000313" key="3">
    <source>
        <dbReference type="Proteomes" id="UP000314294"/>
    </source>
</evidence>
<sequence length="471" mass="50451">MFLEHCSGTDEDHTTDFGSLESVSSAEILADDPAAPPGAPGLEGSSEQLLWRRWALRSSGSPRSASRPPGEAAAPSGAETSRSPSVLQPPSPLDAGGVGQEIRSWMENAAAAGGSHPSLSSEEGIYSLPALDSDEEDAYRYILGLKDEGRPPRDPLRRPAARAEEEPEDGVFPRAEEEPEDGVFPRGEEEPEDGVFPRGEEEPEDGVGEEEPEDGVFLRGEEEEETQHLDVFETTSNGRHGEDSGGRLDPEVGAPSGAQRTGSSRATAHNASVFEPEGVVPAQGDGGGDPCGRQTVQEVTERDGAVERGRHEGEAPTGERKDAALCDGEGWRTEVEKEDETRGHGIEDEENVPKTEEGRERKLMGEREEEDQDEEGDVDMGELTRGGDTGDVMHPDGGAAQQDDRNRGRRELTGGPTASRRAPDGAVHVRGAERGGAPARPAAAESFRDLTTSELHALLFLWILIYCCLIL</sequence>
<feature type="compositionally biased region" description="Basic and acidic residues" evidence="1">
    <location>
        <begin position="145"/>
        <end position="164"/>
    </location>
</feature>
<dbReference type="AlphaFoldDB" id="A0A4Z2EQZ9"/>
<feature type="compositionally biased region" description="Acidic residues" evidence="1">
    <location>
        <begin position="201"/>
        <end position="214"/>
    </location>
</feature>
<feature type="compositionally biased region" description="Basic and acidic residues" evidence="1">
    <location>
        <begin position="239"/>
        <end position="250"/>
    </location>
</feature>
<dbReference type="Proteomes" id="UP000314294">
    <property type="component" value="Unassembled WGS sequence"/>
</dbReference>
<reference evidence="2 3" key="1">
    <citation type="submission" date="2019-03" db="EMBL/GenBank/DDBJ databases">
        <title>First draft genome of Liparis tanakae, snailfish: a comprehensive survey of snailfish specific genes.</title>
        <authorList>
            <person name="Kim W."/>
            <person name="Song I."/>
            <person name="Jeong J.-H."/>
            <person name="Kim D."/>
            <person name="Kim S."/>
            <person name="Ryu S."/>
            <person name="Song J.Y."/>
            <person name="Lee S.K."/>
        </authorList>
    </citation>
    <scope>NUCLEOTIDE SEQUENCE [LARGE SCALE GENOMIC DNA]</scope>
    <source>
        <tissue evidence="2">Muscle</tissue>
    </source>
</reference>
<feature type="region of interest" description="Disordered" evidence="1">
    <location>
        <begin position="1"/>
        <end position="442"/>
    </location>
</feature>
<gene>
    <name evidence="2" type="ORF">EYF80_059135</name>
</gene>
<comment type="caution">
    <text evidence="2">The sequence shown here is derived from an EMBL/GenBank/DDBJ whole genome shotgun (WGS) entry which is preliminary data.</text>
</comment>
<feature type="compositionally biased region" description="Basic and acidic residues" evidence="1">
    <location>
        <begin position="299"/>
        <end position="366"/>
    </location>
</feature>
<name>A0A4Z2EQZ9_9TELE</name>
<feature type="compositionally biased region" description="Low complexity" evidence="1">
    <location>
        <begin position="57"/>
        <end position="79"/>
    </location>
</feature>
<feature type="compositionally biased region" description="Polar residues" evidence="1">
    <location>
        <begin position="258"/>
        <end position="270"/>
    </location>
</feature>
<proteinExistence type="predicted"/>
<evidence type="ECO:0000313" key="2">
    <source>
        <dbReference type="EMBL" id="TNN30712.1"/>
    </source>
</evidence>
<keyword evidence="3" id="KW-1185">Reference proteome</keyword>
<accession>A0A4Z2EQZ9</accession>
<organism evidence="2 3">
    <name type="scientific">Liparis tanakae</name>
    <name type="common">Tanaka's snailfish</name>
    <dbReference type="NCBI Taxonomy" id="230148"/>
    <lineage>
        <taxon>Eukaryota</taxon>
        <taxon>Metazoa</taxon>
        <taxon>Chordata</taxon>
        <taxon>Craniata</taxon>
        <taxon>Vertebrata</taxon>
        <taxon>Euteleostomi</taxon>
        <taxon>Actinopterygii</taxon>
        <taxon>Neopterygii</taxon>
        <taxon>Teleostei</taxon>
        <taxon>Neoteleostei</taxon>
        <taxon>Acanthomorphata</taxon>
        <taxon>Eupercaria</taxon>
        <taxon>Perciformes</taxon>
        <taxon>Cottioidei</taxon>
        <taxon>Cottales</taxon>
        <taxon>Liparidae</taxon>
        <taxon>Liparis</taxon>
    </lineage>
</organism>
<feature type="compositionally biased region" description="Basic and acidic residues" evidence="1">
    <location>
        <begin position="402"/>
        <end position="412"/>
    </location>
</feature>
<feature type="compositionally biased region" description="Acidic residues" evidence="1">
    <location>
        <begin position="367"/>
        <end position="380"/>
    </location>
</feature>